<dbReference type="RefSeq" id="WP_189610572.1">
    <property type="nucleotide sequence ID" value="NZ_BMXR01000008.1"/>
</dbReference>
<keyword evidence="2" id="KW-1185">Reference proteome</keyword>
<protein>
    <submittedName>
        <fullName evidence="1">Uncharacterized protein</fullName>
    </submittedName>
</protein>
<name>A0A918NEW8_9GAMM</name>
<reference evidence="1" key="2">
    <citation type="submission" date="2020-09" db="EMBL/GenBank/DDBJ databases">
        <authorList>
            <person name="Sun Q."/>
            <person name="Kim S."/>
        </authorList>
    </citation>
    <scope>NUCLEOTIDE SEQUENCE</scope>
    <source>
        <strain evidence="1">KCTC 22169</strain>
    </source>
</reference>
<reference evidence="1" key="1">
    <citation type="journal article" date="2014" name="Int. J. Syst. Evol. Microbiol.">
        <title>Complete genome sequence of Corynebacterium casei LMG S-19264T (=DSM 44701T), isolated from a smear-ripened cheese.</title>
        <authorList>
            <consortium name="US DOE Joint Genome Institute (JGI-PGF)"/>
            <person name="Walter F."/>
            <person name="Albersmeier A."/>
            <person name="Kalinowski J."/>
            <person name="Ruckert C."/>
        </authorList>
    </citation>
    <scope>NUCLEOTIDE SEQUENCE</scope>
    <source>
        <strain evidence="1">KCTC 22169</strain>
    </source>
</reference>
<dbReference type="AlphaFoldDB" id="A0A918NEW8"/>
<organism evidence="1 2">
    <name type="scientific">Saccharospirillum salsuginis</name>
    <dbReference type="NCBI Taxonomy" id="418750"/>
    <lineage>
        <taxon>Bacteria</taxon>
        <taxon>Pseudomonadati</taxon>
        <taxon>Pseudomonadota</taxon>
        <taxon>Gammaproteobacteria</taxon>
        <taxon>Oceanospirillales</taxon>
        <taxon>Saccharospirillaceae</taxon>
        <taxon>Saccharospirillum</taxon>
    </lineage>
</organism>
<accession>A0A918NEW8</accession>
<proteinExistence type="predicted"/>
<dbReference type="EMBL" id="BMXR01000008">
    <property type="protein sequence ID" value="GGX62071.1"/>
    <property type="molecule type" value="Genomic_DNA"/>
</dbReference>
<evidence type="ECO:0000313" key="1">
    <source>
        <dbReference type="EMBL" id="GGX62071.1"/>
    </source>
</evidence>
<sequence>MTTVCIDLKKTVIEPALMAAGLETDNLSRLLDAIAIAEQNRHRPNRHGPFGMTAWMHRRVWDHYIVQSPDLACRIRGLASQRRFLDDPHSELDLNWGYATALAGLNCLFHAQGTLPDSDRVDDAVELWRRAFHRGHRVDDRVFRAAYCGERPRTLVLAA</sequence>
<comment type="caution">
    <text evidence="1">The sequence shown here is derived from an EMBL/GenBank/DDBJ whole genome shotgun (WGS) entry which is preliminary data.</text>
</comment>
<evidence type="ECO:0000313" key="2">
    <source>
        <dbReference type="Proteomes" id="UP000626148"/>
    </source>
</evidence>
<gene>
    <name evidence="1" type="ORF">GCM10007392_32410</name>
</gene>
<dbReference type="Proteomes" id="UP000626148">
    <property type="component" value="Unassembled WGS sequence"/>
</dbReference>